<sequence>MTPQVSVIVPVYNSVDYVRDAVQSVRDQTIDPEAVEILAVDDGSTDGSDEVLAELAAEDPRMTVITQENSGTPGGGRNPAIGRARGEFLFFLDSDDRLTPDALRTMVQTAQDEGSDVVLGKLGSSDGRNVPTSMFSRTVLDADLVEDKVFNTLGPTKLIRRELIERLGLRFPEDQKIGEDQPFMAAVYLSARKISILADKEYYVIRHREDGSNLTLTARTAESQLIMAVRLAQAIAEHTEPGELRDSLLKRPFGWTMKRALDSRWTSLDRAEQSRLVEVFRDELAPLYTDGVRKVIEVDIRAQLDLLHSGDLDSLQAYCDHLAEGAPRRIGWQDGQFVRRLPAELEPLVPPLDRVVPSPKMACRLEDVRLEGTALTVSASVRIPDLDGSPEELGLRARLRGQETVEELRTTSQDLTPGARSFAITAEHDGLSRGIWDLFVVVRFGDWEKQIRLGSERARSIPPEGISNLGGDLPAQERVLAYFTQGPGNLSIDSGNVLHPNLAVARALGLVPDENGRALLLVQLSAAPQAGDEFFAHLSGIPQHGGRQLLPLQQLGDRLLGLRLPVGAREIGATLTVTSVLGGASAPLPVTGAEHWPARVTGFGLATTEEGGLLVTSPSESGRDRRPLPGIRTPGAAPTSLRERVVPAVKSVPVLGPALTRAVRTVRERRA</sequence>
<proteinExistence type="predicted"/>
<dbReference type="EMBL" id="CP023564">
    <property type="protein sequence ID" value="ATG53909.1"/>
    <property type="molecule type" value="Genomic_DNA"/>
</dbReference>
<dbReference type="RefSeq" id="WP_096798388.1">
    <property type="nucleotide sequence ID" value="NZ_CP023564.1"/>
</dbReference>
<feature type="domain" description="Glycosyltransferase 2-like" evidence="2">
    <location>
        <begin position="6"/>
        <end position="167"/>
    </location>
</feature>
<dbReference type="KEGG" id="bgg:CFK41_03300"/>
<dbReference type="InterPro" id="IPR054028">
    <property type="entry name" value="TarS/TarP_linker"/>
</dbReference>
<evidence type="ECO:0000259" key="2">
    <source>
        <dbReference type="Pfam" id="PF00535"/>
    </source>
</evidence>
<dbReference type="OrthoDB" id="396512at2"/>
<dbReference type="InterPro" id="IPR029044">
    <property type="entry name" value="Nucleotide-diphossugar_trans"/>
</dbReference>
<protein>
    <submittedName>
        <fullName evidence="4">Uncharacterized protein</fullName>
    </submittedName>
</protein>
<reference evidence="4 5" key="1">
    <citation type="journal article" date="2014" name="Int. J. Syst. Evol. Microbiol.">
        <title>Brachybacterium ginsengisoli sp. nov., isolated from soil of a ginseng field.</title>
        <authorList>
            <person name="Hoang V.A."/>
            <person name="Kim Y.J."/>
            <person name="Nguyen N.L."/>
            <person name="Yang D.C."/>
        </authorList>
    </citation>
    <scope>NUCLEOTIDE SEQUENCE [LARGE SCALE GENOMIC DNA]</scope>
    <source>
        <strain evidence="4 5">DCY80</strain>
    </source>
</reference>
<gene>
    <name evidence="4" type="ORF">CFK41_03300</name>
</gene>
<evidence type="ECO:0000313" key="5">
    <source>
        <dbReference type="Proteomes" id="UP000217889"/>
    </source>
</evidence>
<keyword evidence="5" id="KW-1185">Reference proteome</keyword>
<name>A0A291GUM1_9MICO</name>
<dbReference type="Proteomes" id="UP000217889">
    <property type="component" value="Chromosome"/>
</dbReference>
<dbReference type="PANTHER" id="PTHR22916:SF3">
    <property type="entry name" value="UDP-GLCNAC:BETAGAL BETA-1,3-N-ACETYLGLUCOSAMINYLTRANSFERASE-LIKE PROTEIN 1"/>
    <property type="match status" value="1"/>
</dbReference>
<feature type="region of interest" description="Disordered" evidence="1">
    <location>
        <begin position="613"/>
        <end position="639"/>
    </location>
</feature>
<feature type="domain" description="TarS/TarP linker" evidence="3">
    <location>
        <begin position="230"/>
        <end position="318"/>
    </location>
</feature>
<dbReference type="SUPFAM" id="SSF53448">
    <property type="entry name" value="Nucleotide-diphospho-sugar transferases"/>
    <property type="match status" value="1"/>
</dbReference>
<accession>A0A291GUM1</accession>
<dbReference type="InterPro" id="IPR001173">
    <property type="entry name" value="Glyco_trans_2-like"/>
</dbReference>
<dbReference type="PANTHER" id="PTHR22916">
    <property type="entry name" value="GLYCOSYLTRANSFERASE"/>
    <property type="match status" value="1"/>
</dbReference>
<dbReference type="CDD" id="cd00761">
    <property type="entry name" value="Glyco_tranf_GTA_type"/>
    <property type="match status" value="1"/>
</dbReference>
<dbReference type="Pfam" id="PF00535">
    <property type="entry name" value="Glycos_transf_2"/>
    <property type="match status" value="1"/>
</dbReference>
<evidence type="ECO:0000256" key="1">
    <source>
        <dbReference type="SAM" id="MobiDB-lite"/>
    </source>
</evidence>
<evidence type="ECO:0000259" key="3">
    <source>
        <dbReference type="Pfam" id="PF22181"/>
    </source>
</evidence>
<dbReference type="AlphaFoldDB" id="A0A291GUM1"/>
<evidence type="ECO:0000313" key="4">
    <source>
        <dbReference type="EMBL" id="ATG53909.1"/>
    </source>
</evidence>
<dbReference type="Gene3D" id="3.90.550.10">
    <property type="entry name" value="Spore Coat Polysaccharide Biosynthesis Protein SpsA, Chain A"/>
    <property type="match status" value="1"/>
</dbReference>
<dbReference type="GO" id="GO:0016758">
    <property type="term" value="F:hexosyltransferase activity"/>
    <property type="evidence" value="ECO:0007669"/>
    <property type="project" value="UniProtKB-ARBA"/>
</dbReference>
<dbReference type="Pfam" id="PF22181">
    <property type="entry name" value="TarS_linker"/>
    <property type="match status" value="1"/>
</dbReference>
<organism evidence="4 5">
    <name type="scientific">Brachybacterium ginsengisoli</name>
    <dbReference type="NCBI Taxonomy" id="1331682"/>
    <lineage>
        <taxon>Bacteria</taxon>
        <taxon>Bacillati</taxon>
        <taxon>Actinomycetota</taxon>
        <taxon>Actinomycetes</taxon>
        <taxon>Micrococcales</taxon>
        <taxon>Dermabacteraceae</taxon>
        <taxon>Brachybacterium</taxon>
    </lineage>
</organism>